<keyword evidence="2" id="KW-1185">Reference proteome</keyword>
<dbReference type="KEGG" id="plyc:GXP70_08250"/>
<evidence type="ECO:0000313" key="1">
    <source>
        <dbReference type="EMBL" id="QHT59944.1"/>
    </source>
</evidence>
<name>A0A6C0FXD2_9BACL</name>
<accession>A0A6C0FXD2</accession>
<dbReference type="InterPro" id="IPR029057">
    <property type="entry name" value="PRTase-like"/>
</dbReference>
<organism evidence="1 2">
    <name type="scientific">Paenibacillus lycopersici</name>
    <dbReference type="NCBI Taxonomy" id="2704462"/>
    <lineage>
        <taxon>Bacteria</taxon>
        <taxon>Bacillati</taxon>
        <taxon>Bacillota</taxon>
        <taxon>Bacilli</taxon>
        <taxon>Bacillales</taxon>
        <taxon>Paenibacillaceae</taxon>
        <taxon>Paenibacillus</taxon>
    </lineage>
</organism>
<keyword evidence="1" id="KW-0808">Transferase</keyword>
<reference evidence="1 2" key="1">
    <citation type="submission" date="2020-01" db="EMBL/GenBank/DDBJ databases">
        <title>Paenibacillus sp. nov., isolated from tomato rhizosphere.</title>
        <authorList>
            <person name="Weon H.-Y."/>
            <person name="Lee S.A."/>
        </authorList>
    </citation>
    <scope>NUCLEOTIDE SEQUENCE [LARGE SCALE GENOMIC DNA]</scope>
    <source>
        <strain evidence="1 2">12200R-189</strain>
    </source>
</reference>
<protein>
    <submittedName>
        <fullName evidence="1">Phosphoribosyltransferase</fullName>
    </submittedName>
</protein>
<dbReference type="GO" id="GO:0016757">
    <property type="term" value="F:glycosyltransferase activity"/>
    <property type="evidence" value="ECO:0007669"/>
    <property type="project" value="UniProtKB-KW"/>
</dbReference>
<dbReference type="Proteomes" id="UP000476064">
    <property type="component" value="Chromosome"/>
</dbReference>
<proteinExistence type="predicted"/>
<dbReference type="EMBL" id="CP048209">
    <property type="protein sequence ID" value="QHT59944.1"/>
    <property type="molecule type" value="Genomic_DNA"/>
</dbReference>
<sequence>MPNSQAAEQLLKRLIATGGLAVRRSADDEAFWYTSGKPGPFYINTEQIAGRQLAQDVLQRLDDALITDAAAERRAQAIWGILHQAVRADDQYGAAIEALTAYYLDRHARPALISGGERRDWFFSIPMAARLGVPHVMLFKNGEHQVTDHEGNAVRLELRGQRVLHVADIINQASSYVNRWIPILNRAGVHFAETLSVAVRSREGMEKLADQGVSVLSPLTVDRPLFKEAYELGLINAFAYREILHYYESPLDWTRHYIAAMRPARERRLPVKGSEERERHFKAHDPFGLKAEFPAYFV</sequence>
<dbReference type="AlphaFoldDB" id="A0A6C0FXD2"/>
<keyword evidence="1" id="KW-0328">Glycosyltransferase</keyword>
<dbReference type="RefSeq" id="WP_162356010.1">
    <property type="nucleotide sequence ID" value="NZ_CP048209.1"/>
</dbReference>
<dbReference type="InterPro" id="IPR000836">
    <property type="entry name" value="PRTase_dom"/>
</dbReference>
<dbReference type="SUPFAM" id="SSF53271">
    <property type="entry name" value="PRTase-like"/>
    <property type="match status" value="1"/>
</dbReference>
<evidence type="ECO:0000313" key="2">
    <source>
        <dbReference type="Proteomes" id="UP000476064"/>
    </source>
</evidence>
<gene>
    <name evidence="1" type="ORF">GXP70_08250</name>
</gene>
<dbReference type="Gene3D" id="3.40.50.2020">
    <property type="match status" value="1"/>
</dbReference>
<dbReference type="CDD" id="cd06223">
    <property type="entry name" value="PRTases_typeI"/>
    <property type="match status" value="1"/>
</dbReference>